<dbReference type="InterPro" id="IPR016036">
    <property type="entry name" value="Malonyl_transacylase_ACP-bd"/>
</dbReference>
<dbReference type="SUPFAM" id="SSF52151">
    <property type="entry name" value="FabD/lysophospholipase-like"/>
    <property type="match status" value="1"/>
</dbReference>
<dbReference type="PANTHER" id="PTHR42681:SF1">
    <property type="entry name" value="MALONYL-COA-ACYL CARRIER PROTEIN TRANSACYLASE, MITOCHONDRIAL"/>
    <property type="match status" value="1"/>
</dbReference>
<dbReference type="GO" id="GO:0006633">
    <property type="term" value="P:fatty acid biosynthetic process"/>
    <property type="evidence" value="ECO:0007669"/>
    <property type="project" value="TreeGrafter"/>
</dbReference>
<feature type="active site" evidence="7">
    <location>
        <position position="206"/>
    </location>
</feature>
<comment type="caution">
    <text evidence="9">The sequence shown here is derived from an EMBL/GenBank/DDBJ whole genome shotgun (WGS) entry which is preliminary data.</text>
</comment>
<keyword evidence="3 6" id="KW-0808">Transferase</keyword>
<dbReference type="InterPro" id="IPR024925">
    <property type="entry name" value="Malonyl_CoA-ACP_transAc"/>
</dbReference>
<evidence type="ECO:0000313" key="9">
    <source>
        <dbReference type="EMBL" id="PXZ00392.1"/>
    </source>
</evidence>
<feature type="domain" description="Malonyl-CoA:ACP transacylase (MAT)" evidence="8">
    <location>
        <begin position="7"/>
        <end position="308"/>
    </location>
</feature>
<dbReference type="InterPro" id="IPR014043">
    <property type="entry name" value="Acyl_transferase_dom"/>
</dbReference>
<proteinExistence type="inferred from homology"/>
<reference evidence="9 10" key="1">
    <citation type="submission" date="2018-05" db="EMBL/GenBank/DDBJ databases">
        <title>Reference genomes for bee gut microbiota database.</title>
        <authorList>
            <person name="Ellegaard K.M."/>
        </authorList>
    </citation>
    <scope>NUCLEOTIDE SEQUENCE [LARGE SCALE GENOMIC DNA]</scope>
    <source>
        <strain evidence="9 10">ESL0284</strain>
    </source>
</reference>
<dbReference type="FunFam" id="3.30.70.250:FF:000001">
    <property type="entry name" value="Malonyl CoA-acyl carrier protein transacylase"/>
    <property type="match status" value="1"/>
</dbReference>
<comment type="catalytic activity">
    <reaction evidence="5 6">
        <text>holo-[ACP] + malonyl-CoA = malonyl-[ACP] + CoA</text>
        <dbReference type="Rhea" id="RHEA:41792"/>
        <dbReference type="Rhea" id="RHEA-COMP:9623"/>
        <dbReference type="Rhea" id="RHEA-COMP:9685"/>
        <dbReference type="ChEBI" id="CHEBI:57287"/>
        <dbReference type="ChEBI" id="CHEBI:57384"/>
        <dbReference type="ChEBI" id="CHEBI:64479"/>
        <dbReference type="ChEBI" id="CHEBI:78449"/>
        <dbReference type="EC" id="2.3.1.39"/>
    </reaction>
</comment>
<accession>A0A318NC44</accession>
<evidence type="ECO:0000256" key="3">
    <source>
        <dbReference type="ARBA" id="ARBA00022679"/>
    </source>
</evidence>
<dbReference type="Pfam" id="PF00698">
    <property type="entry name" value="Acyl_transf_1"/>
    <property type="match status" value="1"/>
</dbReference>
<dbReference type="InterPro" id="IPR004410">
    <property type="entry name" value="Malonyl_CoA-ACP_transAc_FabD"/>
</dbReference>
<gene>
    <name evidence="9" type="primary">fabD</name>
    <name evidence="9" type="ORF">DK869_05625</name>
</gene>
<comment type="similarity">
    <text evidence="6">Belongs to the fabD family.</text>
</comment>
<dbReference type="InterPro" id="IPR050858">
    <property type="entry name" value="Mal-CoA-ACP_Trans/PKS_FabD"/>
</dbReference>
<dbReference type="NCBIfam" id="TIGR00128">
    <property type="entry name" value="fabD"/>
    <property type="match status" value="1"/>
</dbReference>
<dbReference type="AlphaFoldDB" id="A0A318NC44"/>
<dbReference type="SUPFAM" id="SSF55048">
    <property type="entry name" value="Probable ACP-binding domain of malonyl-CoA ACP transacylase"/>
    <property type="match status" value="1"/>
</dbReference>
<evidence type="ECO:0000313" key="10">
    <source>
        <dbReference type="Proteomes" id="UP000247565"/>
    </source>
</evidence>
<dbReference type="InterPro" id="IPR001227">
    <property type="entry name" value="Ac_transferase_dom_sf"/>
</dbReference>
<evidence type="ECO:0000259" key="8">
    <source>
        <dbReference type="SMART" id="SM00827"/>
    </source>
</evidence>
<keyword evidence="4 6" id="KW-0012">Acyltransferase</keyword>
<organism evidence="9 10">
    <name type="scientific">Commensalibacter melissae</name>
    <dbReference type="NCBI Taxonomy" id="2070537"/>
    <lineage>
        <taxon>Bacteria</taxon>
        <taxon>Pseudomonadati</taxon>
        <taxon>Pseudomonadota</taxon>
        <taxon>Alphaproteobacteria</taxon>
        <taxon>Acetobacterales</taxon>
        <taxon>Acetobacteraceae</taxon>
    </lineage>
</organism>
<evidence type="ECO:0000256" key="5">
    <source>
        <dbReference type="ARBA" id="ARBA00048462"/>
    </source>
</evidence>
<dbReference type="OrthoDB" id="9808564at2"/>
<sequence>MMKCAFLFPGQGSQYVGMGKALAEAFPIAREVYEALDETLKQPLSKIMMEGPVEALTLTQNTQPALMTHSMAVIRVLEKEFNIDANHLVSMAAGHSLGEYSALCAANVFDFVTTVNLLRTRGSAMQNAVPVGQGAMAALIGVTIGQVQDLCKQATQGNSVVVVANDNGASQVVVSGHMDAIERIIAIAKEAGIRRVVKLPVSAPFHSPLMEPAAREMRDALAKTNPKPFNFPVIANITACPYENSSSFVRDSLVRQITGSVRWAETMRYMIDQEVDFFVEVGAGKVLSKIMQRTARDSKVCSVDTPADLEEFAKILSAF</sequence>
<dbReference type="Gene3D" id="3.30.70.250">
    <property type="entry name" value="Malonyl-CoA ACP transacylase, ACP-binding"/>
    <property type="match status" value="1"/>
</dbReference>
<dbReference type="EC" id="2.3.1.39" evidence="1 6"/>
<feature type="active site" evidence="7">
    <location>
        <position position="96"/>
    </location>
</feature>
<name>A0A318NC44_9PROT</name>
<dbReference type="GO" id="GO:0004314">
    <property type="term" value="F:[acyl-carrier-protein] S-malonyltransferase activity"/>
    <property type="evidence" value="ECO:0007669"/>
    <property type="project" value="UniProtKB-EC"/>
</dbReference>
<dbReference type="Proteomes" id="UP000247565">
    <property type="component" value="Unassembled WGS sequence"/>
</dbReference>
<dbReference type="SMART" id="SM00827">
    <property type="entry name" value="PKS_AT"/>
    <property type="match status" value="1"/>
</dbReference>
<dbReference type="Gene3D" id="3.40.366.10">
    <property type="entry name" value="Malonyl-Coenzyme A Acyl Carrier Protein, domain 2"/>
    <property type="match status" value="1"/>
</dbReference>
<evidence type="ECO:0000256" key="1">
    <source>
        <dbReference type="ARBA" id="ARBA00013258"/>
    </source>
</evidence>
<evidence type="ECO:0000256" key="4">
    <source>
        <dbReference type="ARBA" id="ARBA00023315"/>
    </source>
</evidence>
<keyword evidence="10" id="KW-1185">Reference proteome</keyword>
<dbReference type="EMBL" id="QGLT01000003">
    <property type="protein sequence ID" value="PXZ00392.1"/>
    <property type="molecule type" value="Genomic_DNA"/>
</dbReference>
<evidence type="ECO:0000256" key="2">
    <source>
        <dbReference type="ARBA" id="ARBA00018953"/>
    </source>
</evidence>
<dbReference type="PANTHER" id="PTHR42681">
    <property type="entry name" value="MALONYL-COA-ACYL CARRIER PROTEIN TRANSACYLASE, MITOCHONDRIAL"/>
    <property type="match status" value="1"/>
</dbReference>
<evidence type="ECO:0000256" key="6">
    <source>
        <dbReference type="PIRNR" id="PIRNR000446"/>
    </source>
</evidence>
<dbReference type="PIRSF" id="PIRSF000446">
    <property type="entry name" value="Mct"/>
    <property type="match status" value="1"/>
</dbReference>
<dbReference type="InterPro" id="IPR016035">
    <property type="entry name" value="Acyl_Trfase/lysoPLipase"/>
</dbReference>
<protein>
    <recommendedName>
        <fullName evidence="2 6">Malonyl CoA-acyl carrier protein transacylase</fullName>
        <ecNumber evidence="1 6">2.3.1.39</ecNumber>
    </recommendedName>
</protein>
<evidence type="ECO:0000256" key="7">
    <source>
        <dbReference type="PIRSR" id="PIRSR000446-1"/>
    </source>
</evidence>